<proteinExistence type="inferred from homology"/>
<sequence length="334" mass="35406">MPNRNVLAGIDIGGTKCAVSLGVLEDDGRIELIAKFQFPTERGPEHVMKTLLSELERLLLASGVADDALAAIGISCGGPLDSEAGIILSPPNLPGWDRIDACAPFRERFSCPVSLQNDANACALAEWRWGAGKGCSNMIFLTFGTGMGSGLILNGRLYSGTNDMAGEVGHMRMEDDGPTGYGKVGSFEGFCSGGGIAQLAVKMAEERIRLGDTQAFCHSVSDLAAITAQKVGEAARLGDPLALEIFAIVGKQLGRGLALLVDLLNPERIVIGSIYGRQLALLEPIVMDELRRQALPRSLSVCRIVPAGLQEHVGDYAGLSVAWNALSDPNFQRN</sequence>
<protein>
    <submittedName>
        <fullName evidence="2">ROK family protein</fullName>
    </submittedName>
</protein>
<name>A0A329MN52_9BACL</name>
<keyword evidence="3" id="KW-1185">Reference proteome</keyword>
<dbReference type="Pfam" id="PF00480">
    <property type="entry name" value="ROK"/>
    <property type="match status" value="1"/>
</dbReference>
<gene>
    <name evidence="2" type="ORF">DQG23_12460</name>
</gene>
<dbReference type="AlphaFoldDB" id="A0A329MN52"/>
<dbReference type="EMBL" id="QMFB01000006">
    <property type="protein sequence ID" value="RAV20898.1"/>
    <property type="molecule type" value="Genomic_DNA"/>
</dbReference>
<dbReference type="Gene3D" id="3.30.420.40">
    <property type="match status" value="2"/>
</dbReference>
<evidence type="ECO:0000256" key="1">
    <source>
        <dbReference type="ARBA" id="ARBA00006479"/>
    </source>
</evidence>
<comment type="similarity">
    <text evidence="1">Belongs to the ROK (NagC/XylR) family.</text>
</comment>
<dbReference type="OrthoDB" id="9795247at2"/>
<organism evidence="2 3">
    <name type="scientific">Paenibacillus contaminans</name>
    <dbReference type="NCBI Taxonomy" id="450362"/>
    <lineage>
        <taxon>Bacteria</taxon>
        <taxon>Bacillati</taxon>
        <taxon>Bacillota</taxon>
        <taxon>Bacilli</taxon>
        <taxon>Bacillales</taxon>
        <taxon>Paenibacillaceae</taxon>
        <taxon>Paenibacillus</taxon>
    </lineage>
</organism>
<accession>A0A329MN52</accession>
<reference evidence="2 3" key="1">
    <citation type="journal article" date="2009" name="Int. J. Syst. Evol. Microbiol.">
        <title>Paenibacillus contaminans sp. nov., isolated from a contaminated laboratory plate.</title>
        <authorList>
            <person name="Chou J.H."/>
            <person name="Lee J.H."/>
            <person name="Lin M.C."/>
            <person name="Chang P.S."/>
            <person name="Arun A.B."/>
            <person name="Young C.C."/>
            <person name="Chen W.M."/>
        </authorList>
    </citation>
    <scope>NUCLEOTIDE SEQUENCE [LARGE SCALE GENOMIC DNA]</scope>
    <source>
        <strain evidence="2 3">CKOBP-6</strain>
    </source>
</reference>
<dbReference type="InterPro" id="IPR000600">
    <property type="entry name" value="ROK"/>
</dbReference>
<evidence type="ECO:0000313" key="2">
    <source>
        <dbReference type="EMBL" id="RAV20898.1"/>
    </source>
</evidence>
<dbReference type="RefSeq" id="WP_113031177.1">
    <property type="nucleotide sequence ID" value="NZ_QMFB01000006.1"/>
</dbReference>
<dbReference type="PANTHER" id="PTHR18964:SF149">
    <property type="entry name" value="BIFUNCTIONAL UDP-N-ACETYLGLUCOSAMINE 2-EPIMERASE_N-ACETYLMANNOSAMINE KINASE"/>
    <property type="match status" value="1"/>
</dbReference>
<dbReference type="PANTHER" id="PTHR18964">
    <property type="entry name" value="ROK (REPRESSOR, ORF, KINASE) FAMILY"/>
    <property type="match status" value="1"/>
</dbReference>
<evidence type="ECO:0000313" key="3">
    <source>
        <dbReference type="Proteomes" id="UP000250369"/>
    </source>
</evidence>
<comment type="caution">
    <text evidence="2">The sequence shown here is derived from an EMBL/GenBank/DDBJ whole genome shotgun (WGS) entry which is preliminary data.</text>
</comment>
<dbReference type="SUPFAM" id="SSF53067">
    <property type="entry name" value="Actin-like ATPase domain"/>
    <property type="match status" value="1"/>
</dbReference>
<dbReference type="InterPro" id="IPR043129">
    <property type="entry name" value="ATPase_NBD"/>
</dbReference>
<dbReference type="CDD" id="cd23763">
    <property type="entry name" value="ASKHA_ATPase_ROK"/>
    <property type="match status" value="1"/>
</dbReference>
<dbReference type="Proteomes" id="UP000250369">
    <property type="component" value="Unassembled WGS sequence"/>
</dbReference>